<dbReference type="PANTHER" id="PTHR11472:SF34">
    <property type="entry name" value="REGULATOR OF TELOMERE ELONGATION HELICASE 1"/>
    <property type="match status" value="1"/>
</dbReference>
<protein>
    <recommendedName>
        <fullName evidence="6">DNA 5'-3' helicase</fullName>
        <ecNumber evidence="6">5.6.2.3</ecNumber>
    </recommendedName>
</protein>
<evidence type="ECO:0000259" key="9">
    <source>
        <dbReference type="PROSITE" id="PS51193"/>
    </source>
</evidence>
<keyword evidence="4" id="KW-0067">ATP-binding</keyword>
<dbReference type="InterPro" id="IPR006555">
    <property type="entry name" value="ATP-dep_Helicase_C"/>
</dbReference>
<evidence type="ECO:0000313" key="10">
    <source>
        <dbReference type="EMBL" id="GAA2103052.1"/>
    </source>
</evidence>
<dbReference type="GO" id="GO:0004386">
    <property type="term" value="F:helicase activity"/>
    <property type="evidence" value="ECO:0007669"/>
    <property type="project" value="UniProtKB-KW"/>
</dbReference>
<evidence type="ECO:0000256" key="7">
    <source>
        <dbReference type="ARBA" id="ARBA00048954"/>
    </source>
</evidence>
<dbReference type="InterPro" id="IPR045028">
    <property type="entry name" value="DinG/Rad3-like"/>
</dbReference>
<dbReference type="Proteomes" id="UP001500984">
    <property type="component" value="Unassembled WGS sequence"/>
</dbReference>
<dbReference type="EMBL" id="BAAAPZ010000017">
    <property type="protein sequence ID" value="GAA2103052.1"/>
    <property type="molecule type" value="Genomic_DNA"/>
</dbReference>
<dbReference type="InterPro" id="IPR011545">
    <property type="entry name" value="DEAD/DEAH_box_helicase_dom"/>
</dbReference>
<dbReference type="RefSeq" id="WP_291793072.1">
    <property type="nucleotide sequence ID" value="NZ_BAAAPZ010000017.1"/>
</dbReference>
<dbReference type="PROSITE" id="PS51192">
    <property type="entry name" value="HELICASE_ATP_BIND_1"/>
    <property type="match status" value="1"/>
</dbReference>
<accession>A0ABP5IMQ1</accession>
<dbReference type="Pfam" id="PF00270">
    <property type="entry name" value="DEAD"/>
    <property type="match status" value="1"/>
</dbReference>
<name>A0ABP5IMQ1_9MICO</name>
<dbReference type="PANTHER" id="PTHR11472">
    <property type="entry name" value="DNA REPAIR DEAD HELICASE RAD3/XP-D SUBFAMILY MEMBER"/>
    <property type="match status" value="1"/>
</dbReference>
<dbReference type="InterPro" id="IPR014013">
    <property type="entry name" value="Helic_SF1/SF2_ATP-bd_DinG/Rad3"/>
</dbReference>
<organism evidence="10 11">
    <name type="scientific">Brevibacterium salitolerans</name>
    <dbReference type="NCBI Taxonomy" id="1403566"/>
    <lineage>
        <taxon>Bacteria</taxon>
        <taxon>Bacillati</taxon>
        <taxon>Actinomycetota</taxon>
        <taxon>Actinomycetes</taxon>
        <taxon>Micrococcales</taxon>
        <taxon>Brevibacteriaceae</taxon>
        <taxon>Brevibacterium</taxon>
    </lineage>
</organism>
<comment type="similarity">
    <text evidence="5">Belongs to the helicase family. DinG subfamily.</text>
</comment>
<sequence length="658" mass="69303">MTQTPELLAAAVAAVGGTERQGQSEMAEAVSSALAGGTHLLVQAGTGTGKSLAYLVPAVDHAVRTGNRVVVSTATLALQAQIVDRDLPRLVRATGSELGRKPAYAVLKGRRNYVCRHKLDGGYPDDAAGMLFDFGADQASARSGAAAGSRMEDEIQRIRSWVRTTQTGDRDDLVPGVSDRTWAQVSVNSFDCLGSKCPVFEECFAEIAKLKAHAADVVVTNHALLAIDAFGDHAVLPEHDAVIVDEAHELRDRVTNALSASLTVSMIEHAASSVRRTGLVQEGVTHLLETAGAAFGRELEKADDGLLQRWPEGLAAAVGQVRDAARQVSADLSSGAKTGETDADTGRQLARARILEVHEVAERMAEGSDNDVAWVTRSTFRERTTVSLVVAPLSVAGTMRSGIFEKATVVATSATLALGGRFDAVAGSLGLAGPEAPRYDAVDVGSPFDYSRQGILYVAAHLPRPGRSGMSSEAVEELEGLLSASDGGALGLFSSKAAAQAAAEEMRARTDLPILLQGEDGLSSLVARFAADERACLFGTLSLWQGVDVPGTTNRLVVIDRIPFPRPDDPLVRARTESAHRAGANGFMSVSAAHAALLMAQGAGRLVRATGDRGVVAVLDERLRNARYSGFLLSSLPPMWRTDDPAAVRAALRRLRGG</sequence>
<evidence type="ECO:0000256" key="2">
    <source>
        <dbReference type="ARBA" id="ARBA00022741"/>
    </source>
</evidence>
<dbReference type="Gene3D" id="3.40.50.300">
    <property type="entry name" value="P-loop containing nucleotide triphosphate hydrolases"/>
    <property type="match status" value="2"/>
</dbReference>
<comment type="caution">
    <text evidence="10">The sequence shown here is derived from an EMBL/GenBank/DDBJ whole genome shotgun (WGS) entry which is preliminary data.</text>
</comment>
<keyword evidence="3" id="KW-0378">Hydrolase</keyword>
<dbReference type="InterPro" id="IPR027417">
    <property type="entry name" value="P-loop_NTPase"/>
</dbReference>
<evidence type="ECO:0000259" key="8">
    <source>
        <dbReference type="PROSITE" id="PS51192"/>
    </source>
</evidence>
<dbReference type="EC" id="5.6.2.3" evidence="6"/>
<dbReference type="SMART" id="SM00491">
    <property type="entry name" value="HELICc2"/>
    <property type="match status" value="1"/>
</dbReference>
<proteinExistence type="inferred from homology"/>
<evidence type="ECO:0000256" key="6">
    <source>
        <dbReference type="ARBA" id="ARBA00044969"/>
    </source>
</evidence>
<dbReference type="Pfam" id="PF13307">
    <property type="entry name" value="Helicase_C_2"/>
    <property type="match status" value="1"/>
</dbReference>
<dbReference type="PROSITE" id="PS51193">
    <property type="entry name" value="HELICASE_ATP_BIND_2"/>
    <property type="match status" value="1"/>
</dbReference>
<feature type="domain" description="Helicase ATP-binding" evidence="8">
    <location>
        <begin position="31"/>
        <end position="280"/>
    </location>
</feature>
<dbReference type="SMART" id="SM00487">
    <property type="entry name" value="DEXDc"/>
    <property type="match status" value="1"/>
</dbReference>
<evidence type="ECO:0000256" key="3">
    <source>
        <dbReference type="ARBA" id="ARBA00022801"/>
    </source>
</evidence>
<evidence type="ECO:0000313" key="11">
    <source>
        <dbReference type="Proteomes" id="UP001500984"/>
    </source>
</evidence>
<keyword evidence="2" id="KW-0547">Nucleotide-binding</keyword>
<keyword evidence="10" id="KW-0347">Helicase</keyword>
<dbReference type="InterPro" id="IPR014001">
    <property type="entry name" value="Helicase_ATP-bd"/>
</dbReference>
<evidence type="ECO:0000256" key="4">
    <source>
        <dbReference type="ARBA" id="ARBA00022840"/>
    </source>
</evidence>
<feature type="domain" description="Helicase ATP-binding" evidence="9">
    <location>
        <begin position="9"/>
        <end position="310"/>
    </location>
</feature>
<comment type="catalytic activity">
    <reaction evidence="7">
        <text>ATP + H2O = ADP + phosphate + H(+)</text>
        <dbReference type="Rhea" id="RHEA:13065"/>
        <dbReference type="ChEBI" id="CHEBI:15377"/>
        <dbReference type="ChEBI" id="CHEBI:15378"/>
        <dbReference type="ChEBI" id="CHEBI:30616"/>
        <dbReference type="ChEBI" id="CHEBI:43474"/>
        <dbReference type="ChEBI" id="CHEBI:456216"/>
        <dbReference type="EC" id="5.6.2.3"/>
    </reaction>
</comment>
<dbReference type="SUPFAM" id="SSF52540">
    <property type="entry name" value="P-loop containing nucleoside triphosphate hydrolases"/>
    <property type="match status" value="2"/>
</dbReference>
<comment type="cofactor">
    <cofactor evidence="1">
        <name>[4Fe-4S] cluster</name>
        <dbReference type="ChEBI" id="CHEBI:49883"/>
    </cofactor>
</comment>
<evidence type="ECO:0000256" key="5">
    <source>
        <dbReference type="ARBA" id="ARBA00038058"/>
    </source>
</evidence>
<evidence type="ECO:0000256" key="1">
    <source>
        <dbReference type="ARBA" id="ARBA00001966"/>
    </source>
</evidence>
<keyword evidence="11" id="KW-1185">Reference proteome</keyword>
<reference evidence="11" key="1">
    <citation type="journal article" date="2019" name="Int. J. Syst. Evol. Microbiol.">
        <title>The Global Catalogue of Microorganisms (GCM) 10K type strain sequencing project: providing services to taxonomists for standard genome sequencing and annotation.</title>
        <authorList>
            <consortium name="The Broad Institute Genomics Platform"/>
            <consortium name="The Broad Institute Genome Sequencing Center for Infectious Disease"/>
            <person name="Wu L."/>
            <person name="Ma J."/>
        </authorList>
    </citation>
    <scope>NUCLEOTIDE SEQUENCE [LARGE SCALE GENOMIC DNA]</scope>
    <source>
        <strain evidence="11">JCM 15900</strain>
    </source>
</reference>
<gene>
    <name evidence="10" type="ORF">GCM10009823_26730</name>
</gene>